<feature type="transmembrane region" description="Helical" evidence="7">
    <location>
        <begin position="34"/>
        <end position="56"/>
    </location>
</feature>
<dbReference type="InterPro" id="IPR025966">
    <property type="entry name" value="OppC_N"/>
</dbReference>
<dbReference type="GO" id="GO:0055085">
    <property type="term" value="P:transmembrane transport"/>
    <property type="evidence" value="ECO:0007669"/>
    <property type="project" value="InterPro"/>
</dbReference>
<dbReference type="PANTHER" id="PTHR43386:SF1">
    <property type="entry name" value="D,D-DIPEPTIDE TRANSPORT SYSTEM PERMEASE PROTEIN DDPC-RELATED"/>
    <property type="match status" value="1"/>
</dbReference>
<gene>
    <name evidence="9" type="ORF">F4Y08_03755</name>
</gene>
<comment type="similarity">
    <text evidence="7">Belongs to the binding-protein-dependent transport system permease family.</text>
</comment>
<dbReference type="EMBL" id="VXPY01000020">
    <property type="protein sequence ID" value="MYD89442.1"/>
    <property type="molecule type" value="Genomic_DNA"/>
</dbReference>
<sequence length="301" mass="32321">MQATPNPAFRPLTEVSTWQRLRAAMRRFRTVSPLGTVALIGWILLFVIAIGAPILAPYPPNEADYSAVRQGPSAKHLLGTDNLGRDILSRIIHGARITLLVSVTSVFLGDAIGFVWGVISGFLGHRFDLFSQRVIDILMSFPSLILALMLLVVLGAGIETVIVAIASTQIPAATRITRSVVLSVREAMYVEAARSIGVNNLRLMVRHVAPQVAAPILVVATLHLGGAIFAESALSFLGLGIPPPAPSWGNMLGGVTAAAFKPPWWLVVFPGLAITLTIMAANLFGDALRDFLDPKLRQRID</sequence>
<dbReference type="Pfam" id="PF12911">
    <property type="entry name" value="OppC_N"/>
    <property type="match status" value="1"/>
</dbReference>
<evidence type="ECO:0000256" key="4">
    <source>
        <dbReference type="ARBA" id="ARBA00022692"/>
    </source>
</evidence>
<dbReference type="InterPro" id="IPR050366">
    <property type="entry name" value="BP-dependent_transpt_permease"/>
</dbReference>
<dbReference type="Gene3D" id="1.10.3720.10">
    <property type="entry name" value="MetI-like"/>
    <property type="match status" value="1"/>
</dbReference>
<evidence type="ECO:0000256" key="1">
    <source>
        <dbReference type="ARBA" id="ARBA00004651"/>
    </source>
</evidence>
<feature type="transmembrane region" description="Helical" evidence="7">
    <location>
        <begin position="264"/>
        <end position="285"/>
    </location>
</feature>
<keyword evidence="3" id="KW-1003">Cell membrane</keyword>
<feature type="transmembrane region" description="Helical" evidence="7">
    <location>
        <begin position="143"/>
        <end position="166"/>
    </location>
</feature>
<name>A0A6B1DRU1_9CHLR</name>
<feature type="domain" description="ABC transmembrane type-1" evidence="8">
    <location>
        <begin position="95"/>
        <end position="285"/>
    </location>
</feature>
<protein>
    <submittedName>
        <fullName evidence="9">ABC transporter permease</fullName>
    </submittedName>
</protein>
<organism evidence="9">
    <name type="scientific">Caldilineaceae bacterium SB0662_bin_9</name>
    <dbReference type="NCBI Taxonomy" id="2605258"/>
    <lineage>
        <taxon>Bacteria</taxon>
        <taxon>Bacillati</taxon>
        <taxon>Chloroflexota</taxon>
        <taxon>Caldilineae</taxon>
        <taxon>Caldilineales</taxon>
        <taxon>Caldilineaceae</taxon>
    </lineage>
</organism>
<dbReference type="Pfam" id="PF00528">
    <property type="entry name" value="BPD_transp_1"/>
    <property type="match status" value="1"/>
</dbReference>
<comment type="subcellular location">
    <subcellularLocation>
        <location evidence="1 7">Cell membrane</location>
        <topology evidence="1 7">Multi-pass membrane protein</topology>
    </subcellularLocation>
</comment>
<reference evidence="9" key="1">
    <citation type="submission" date="2019-09" db="EMBL/GenBank/DDBJ databases">
        <title>Characterisation of the sponge microbiome using genome-centric metagenomics.</title>
        <authorList>
            <person name="Engelberts J.P."/>
            <person name="Robbins S.J."/>
            <person name="De Goeij J.M."/>
            <person name="Aranda M."/>
            <person name="Bell S.C."/>
            <person name="Webster N.S."/>
        </authorList>
    </citation>
    <scope>NUCLEOTIDE SEQUENCE</scope>
    <source>
        <strain evidence="9">SB0662_bin_9</strain>
    </source>
</reference>
<feature type="transmembrane region" description="Helical" evidence="7">
    <location>
        <begin position="212"/>
        <end position="241"/>
    </location>
</feature>
<accession>A0A6B1DRU1</accession>
<evidence type="ECO:0000259" key="8">
    <source>
        <dbReference type="PROSITE" id="PS50928"/>
    </source>
</evidence>
<evidence type="ECO:0000256" key="5">
    <source>
        <dbReference type="ARBA" id="ARBA00022989"/>
    </source>
</evidence>
<evidence type="ECO:0000313" key="9">
    <source>
        <dbReference type="EMBL" id="MYD89442.1"/>
    </source>
</evidence>
<dbReference type="InterPro" id="IPR035906">
    <property type="entry name" value="MetI-like_sf"/>
</dbReference>
<comment type="caution">
    <text evidence="9">The sequence shown here is derived from an EMBL/GenBank/DDBJ whole genome shotgun (WGS) entry which is preliminary data.</text>
</comment>
<evidence type="ECO:0000256" key="6">
    <source>
        <dbReference type="ARBA" id="ARBA00023136"/>
    </source>
</evidence>
<dbReference type="PROSITE" id="PS50928">
    <property type="entry name" value="ABC_TM1"/>
    <property type="match status" value="1"/>
</dbReference>
<dbReference type="SUPFAM" id="SSF161098">
    <property type="entry name" value="MetI-like"/>
    <property type="match status" value="1"/>
</dbReference>
<keyword evidence="4 7" id="KW-0812">Transmembrane</keyword>
<dbReference type="GO" id="GO:0005886">
    <property type="term" value="C:plasma membrane"/>
    <property type="evidence" value="ECO:0007669"/>
    <property type="project" value="UniProtKB-SubCell"/>
</dbReference>
<dbReference type="AlphaFoldDB" id="A0A6B1DRU1"/>
<evidence type="ECO:0000256" key="2">
    <source>
        <dbReference type="ARBA" id="ARBA00022448"/>
    </source>
</evidence>
<proteinExistence type="inferred from homology"/>
<evidence type="ECO:0000256" key="3">
    <source>
        <dbReference type="ARBA" id="ARBA00022475"/>
    </source>
</evidence>
<dbReference type="PANTHER" id="PTHR43386">
    <property type="entry name" value="OLIGOPEPTIDE TRANSPORT SYSTEM PERMEASE PROTEIN APPC"/>
    <property type="match status" value="1"/>
</dbReference>
<keyword evidence="2 7" id="KW-0813">Transport</keyword>
<keyword evidence="5 7" id="KW-1133">Transmembrane helix</keyword>
<dbReference type="CDD" id="cd06261">
    <property type="entry name" value="TM_PBP2"/>
    <property type="match status" value="1"/>
</dbReference>
<keyword evidence="6 7" id="KW-0472">Membrane</keyword>
<dbReference type="InterPro" id="IPR000515">
    <property type="entry name" value="MetI-like"/>
</dbReference>
<evidence type="ECO:0000256" key="7">
    <source>
        <dbReference type="RuleBase" id="RU363032"/>
    </source>
</evidence>
<feature type="transmembrane region" description="Helical" evidence="7">
    <location>
        <begin position="97"/>
        <end position="123"/>
    </location>
</feature>